<proteinExistence type="predicted"/>
<evidence type="ECO:0000313" key="1">
    <source>
        <dbReference type="EMBL" id="SVB44585.1"/>
    </source>
</evidence>
<protein>
    <submittedName>
        <fullName evidence="1">Uncharacterized protein</fullName>
    </submittedName>
</protein>
<name>A0A382E2A2_9ZZZZ</name>
<dbReference type="EMBL" id="UINC01042235">
    <property type="protein sequence ID" value="SVB44585.1"/>
    <property type="molecule type" value="Genomic_DNA"/>
</dbReference>
<reference evidence="1" key="1">
    <citation type="submission" date="2018-05" db="EMBL/GenBank/DDBJ databases">
        <authorList>
            <person name="Lanie J.A."/>
            <person name="Ng W.-L."/>
            <person name="Kazmierczak K.M."/>
            <person name="Andrzejewski T.M."/>
            <person name="Davidsen T.M."/>
            <person name="Wayne K.J."/>
            <person name="Tettelin H."/>
            <person name="Glass J.I."/>
            <person name="Rusch D."/>
            <person name="Podicherti R."/>
            <person name="Tsui H.-C.T."/>
            <person name="Winkler M.E."/>
        </authorList>
    </citation>
    <scope>NUCLEOTIDE SEQUENCE</scope>
</reference>
<dbReference type="AlphaFoldDB" id="A0A382E2A2"/>
<feature type="non-terminal residue" evidence="1">
    <location>
        <position position="116"/>
    </location>
</feature>
<organism evidence="1">
    <name type="scientific">marine metagenome</name>
    <dbReference type="NCBI Taxonomy" id="408172"/>
    <lineage>
        <taxon>unclassified sequences</taxon>
        <taxon>metagenomes</taxon>
        <taxon>ecological metagenomes</taxon>
    </lineage>
</organism>
<sequence length="116" mass="12590">MSYVDAKIVDVILDPYTLNRWFDEDDDIFSITDSFSFLYSKAATDAVGITDLPAIGFSKPLTEALSLGDSAAVLLILQREFADSVSISESFSKLLEIGLPLAHGVSIDDLLTTVLN</sequence>
<gene>
    <name evidence="1" type="ORF">METZ01_LOCUS197439</name>
</gene>
<accession>A0A382E2A2</accession>